<dbReference type="RefSeq" id="WP_136826012.1">
    <property type="nucleotide sequence ID" value="NZ_SWBP01000002.1"/>
</dbReference>
<dbReference type="SUPFAM" id="SSF81296">
    <property type="entry name" value="E set domains"/>
    <property type="match status" value="1"/>
</dbReference>
<evidence type="ECO:0000256" key="3">
    <source>
        <dbReference type="ARBA" id="ARBA00012663"/>
    </source>
</evidence>
<dbReference type="Pfam" id="PF00728">
    <property type="entry name" value="Glyco_hydro_20"/>
    <property type="match status" value="1"/>
</dbReference>
<dbReference type="Gene3D" id="2.60.40.10">
    <property type="entry name" value="Immunoglobulins"/>
    <property type="match status" value="1"/>
</dbReference>
<dbReference type="PANTHER" id="PTHR22600">
    <property type="entry name" value="BETA-HEXOSAMINIDASE"/>
    <property type="match status" value="1"/>
</dbReference>
<sequence>MKSLISALILLFVVNSGICQNKRVTNNSQLSISWQPIENNYLGKEQALSVFEITNNGNTVLPANGWKLYFNFVRIITPKTEGDKLNVKHLNGDLFFISPAKNFTFLKPGESIRFEIISNSWLVNQSDAPQGFYVVWDNPEKNIELVNQVKILPPLDQRKFYRFGGDKETTPEMLYDQNKMIIDIPESKLTKIFPSPSVYKELQGLFIINSKTNIVYDEEFEKEAMLLGSTLFELTGRELILKKAVGDIKFAINLKKDNLTGEAYKLNVSSTGISIEAGTTAGVFYAIQSLKTLINPSVYSKKNNSTIEIPCVDVEDYPRFGYRAVMLDVARNFQPKAQILKILDLMALYKLNTLHFHLNDDEGWRIEIPALPELTEVSSKRAHLNEGENPTLPPSYGSGPLENKSSGSGYYSKADFIEILRYAAARHIQVIPEIETPGHARSAIKAMDARYGRFLKEGKTEEAKKYLLHDFNDESVYRSVQKWDDNVMDVSMPSVYSFLELVTDEVIAIYKEAGVSLKTIHFGGDEVPNGVWEKSPSYVSLKTNEKGIKETQDLWFYFFDKLDVMLKERGLYLSGWEEVALRKTMLDGKKRWLPNPTFSQRNFHVNVWNNLLGNEDLAYRLANSGYKVILSFVTNFYFDLAYHKNFNEKGFYWGGFTELDKPYSFIPFDYLKNQRNNYLGRPLSQKTLLSAERLTDYGKDNIVGIQGLLWSETIKNADQMEYLLLPRLLSLAEQAWAKSPAWAEETDSVKAAQTYNKELAGFFNLLGKRELKRLDYYAGGFNYRIPTPGINNLDGIISANVQLPGLVIRYTTDGSIPTLKSLIYETPLKANKNLVFRTFNNEGRGSAVSKVQ</sequence>
<dbReference type="Pfam" id="PF03174">
    <property type="entry name" value="CHB_HEX_C"/>
    <property type="match status" value="1"/>
</dbReference>
<dbReference type="InterPro" id="IPR008965">
    <property type="entry name" value="CBM2/CBM3_carb-bd_dom_sf"/>
</dbReference>
<evidence type="ECO:0000256" key="5">
    <source>
        <dbReference type="ARBA" id="ARBA00023295"/>
    </source>
</evidence>
<dbReference type="SUPFAM" id="SSF51445">
    <property type="entry name" value="(Trans)glycosidases"/>
    <property type="match status" value="1"/>
</dbReference>
<dbReference type="Gene3D" id="3.30.379.10">
    <property type="entry name" value="Chitobiase/beta-hexosaminidase domain 2-like"/>
    <property type="match status" value="1"/>
</dbReference>
<feature type="active site" description="Proton donor" evidence="8">
    <location>
        <position position="526"/>
    </location>
</feature>
<dbReference type="SUPFAM" id="SSF55545">
    <property type="entry name" value="beta-N-acetylhexosaminidase-like domain"/>
    <property type="match status" value="1"/>
</dbReference>
<dbReference type="Pfam" id="PF02838">
    <property type="entry name" value="Glyco_hydro_20b"/>
    <property type="match status" value="1"/>
</dbReference>
<evidence type="ECO:0000313" key="11">
    <source>
        <dbReference type="EMBL" id="TKB99200.1"/>
    </source>
</evidence>
<feature type="region of interest" description="Disordered" evidence="9">
    <location>
        <begin position="380"/>
        <end position="399"/>
    </location>
</feature>
<dbReference type="InterPro" id="IPR004866">
    <property type="entry name" value="CHB/HEX_N_dom"/>
</dbReference>
<evidence type="ECO:0000313" key="12">
    <source>
        <dbReference type="Proteomes" id="UP000308181"/>
    </source>
</evidence>
<dbReference type="InterPro" id="IPR013783">
    <property type="entry name" value="Ig-like_fold"/>
</dbReference>
<comment type="catalytic activity">
    <reaction evidence="1">
        <text>Hydrolysis of terminal non-reducing N-acetyl-D-hexosamine residues in N-acetyl-beta-D-hexosaminides.</text>
        <dbReference type="EC" id="3.2.1.52"/>
    </reaction>
</comment>
<dbReference type="PANTHER" id="PTHR22600:SF57">
    <property type="entry name" value="BETA-N-ACETYLHEXOSAMINIDASE"/>
    <property type="match status" value="1"/>
</dbReference>
<comment type="caution">
    <text evidence="11">The sequence shown here is derived from an EMBL/GenBank/DDBJ whole genome shotgun (WGS) entry which is preliminary data.</text>
</comment>
<dbReference type="Gene3D" id="2.60.40.290">
    <property type="match status" value="1"/>
</dbReference>
<dbReference type="SMART" id="SM01081">
    <property type="entry name" value="CHB_HEX"/>
    <property type="match status" value="1"/>
</dbReference>
<dbReference type="Proteomes" id="UP000308181">
    <property type="component" value="Unassembled WGS sequence"/>
</dbReference>
<feature type="domain" description="Chitobiase/beta-hexosaminidases N-terminal" evidence="10">
    <location>
        <begin position="28"/>
        <end position="173"/>
    </location>
</feature>
<dbReference type="GO" id="GO:0016020">
    <property type="term" value="C:membrane"/>
    <property type="evidence" value="ECO:0007669"/>
    <property type="project" value="TreeGrafter"/>
</dbReference>
<comment type="similarity">
    <text evidence="2">Belongs to the glycosyl hydrolase 20 family.</text>
</comment>
<dbReference type="InterPro" id="IPR012291">
    <property type="entry name" value="CBM2_carb-bd_dom_sf"/>
</dbReference>
<organism evidence="11 12">
    <name type="scientific">Pedobacter cryophilus</name>
    <dbReference type="NCBI Taxonomy" id="2571271"/>
    <lineage>
        <taxon>Bacteria</taxon>
        <taxon>Pseudomonadati</taxon>
        <taxon>Bacteroidota</taxon>
        <taxon>Sphingobacteriia</taxon>
        <taxon>Sphingobacteriales</taxon>
        <taxon>Sphingobacteriaceae</taxon>
        <taxon>Pedobacter</taxon>
    </lineage>
</organism>
<dbReference type="OrthoDB" id="1006965at2"/>
<name>A0A4U1C729_9SPHI</name>
<proteinExistence type="inferred from homology"/>
<dbReference type="InterPro" id="IPR017853">
    <property type="entry name" value="GH"/>
</dbReference>
<dbReference type="AlphaFoldDB" id="A0A4U1C729"/>
<dbReference type="Pfam" id="PF03173">
    <property type="entry name" value="CHB_HEX"/>
    <property type="match status" value="1"/>
</dbReference>
<keyword evidence="4" id="KW-0378">Hydrolase</keyword>
<dbReference type="InterPro" id="IPR015883">
    <property type="entry name" value="Glyco_hydro_20_cat"/>
</dbReference>
<dbReference type="InterPro" id="IPR025705">
    <property type="entry name" value="Beta_hexosaminidase_sua/sub"/>
</dbReference>
<protein>
    <recommendedName>
        <fullName evidence="3">beta-N-acetylhexosaminidase</fullName>
        <ecNumber evidence="3">3.2.1.52</ecNumber>
    </recommendedName>
    <alternativeName>
        <fullName evidence="6">Beta-N-acetylhexosaminidase</fullName>
    </alternativeName>
    <alternativeName>
        <fullName evidence="7">N-acetyl-beta-glucosaminidase</fullName>
    </alternativeName>
</protein>
<keyword evidence="5" id="KW-0326">Glycosidase</keyword>
<gene>
    <name evidence="11" type="ORF">FA046_08835</name>
</gene>
<dbReference type="GO" id="GO:0004563">
    <property type="term" value="F:beta-N-acetylhexosaminidase activity"/>
    <property type="evidence" value="ECO:0007669"/>
    <property type="project" value="UniProtKB-EC"/>
</dbReference>
<dbReference type="EC" id="3.2.1.52" evidence="3"/>
<dbReference type="InterPro" id="IPR029018">
    <property type="entry name" value="Hex-like_dom2"/>
</dbReference>
<evidence type="ECO:0000256" key="1">
    <source>
        <dbReference type="ARBA" id="ARBA00001231"/>
    </source>
</evidence>
<evidence type="ECO:0000259" key="10">
    <source>
        <dbReference type="SMART" id="SM01081"/>
    </source>
</evidence>
<reference evidence="11 12" key="1">
    <citation type="submission" date="2019-04" db="EMBL/GenBank/DDBJ databases">
        <title>Pedobacter sp. AR-3-17 sp. nov., isolated from Arctic soil.</title>
        <authorList>
            <person name="Dahal R.H."/>
            <person name="Kim D.-U."/>
        </authorList>
    </citation>
    <scope>NUCLEOTIDE SEQUENCE [LARGE SCALE GENOMIC DNA]</scope>
    <source>
        <strain evidence="11 12">AR-3-17</strain>
    </source>
</reference>
<dbReference type="InterPro" id="IPR015882">
    <property type="entry name" value="HEX_bac_N"/>
</dbReference>
<dbReference type="InterPro" id="IPR004867">
    <property type="entry name" value="CHB_C_dom"/>
</dbReference>
<dbReference type="InterPro" id="IPR014756">
    <property type="entry name" value="Ig_E-set"/>
</dbReference>
<keyword evidence="12" id="KW-1185">Reference proteome</keyword>
<evidence type="ECO:0000256" key="7">
    <source>
        <dbReference type="ARBA" id="ARBA00033000"/>
    </source>
</evidence>
<evidence type="ECO:0000256" key="9">
    <source>
        <dbReference type="SAM" id="MobiDB-lite"/>
    </source>
</evidence>
<evidence type="ECO:0000256" key="4">
    <source>
        <dbReference type="ARBA" id="ARBA00022801"/>
    </source>
</evidence>
<evidence type="ECO:0000256" key="8">
    <source>
        <dbReference type="PIRSR" id="PIRSR625705-1"/>
    </source>
</evidence>
<dbReference type="GO" id="GO:0005975">
    <property type="term" value="P:carbohydrate metabolic process"/>
    <property type="evidence" value="ECO:0007669"/>
    <property type="project" value="InterPro"/>
</dbReference>
<accession>A0A4U1C729</accession>
<evidence type="ECO:0000256" key="6">
    <source>
        <dbReference type="ARBA" id="ARBA00030512"/>
    </source>
</evidence>
<dbReference type="PRINTS" id="PR00738">
    <property type="entry name" value="GLHYDRLASE20"/>
</dbReference>
<dbReference type="Gene3D" id="3.20.20.80">
    <property type="entry name" value="Glycosidases"/>
    <property type="match status" value="1"/>
</dbReference>
<dbReference type="CDD" id="cd02847">
    <property type="entry name" value="E_set_Chitobiase_C"/>
    <property type="match status" value="1"/>
</dbReference>
<dbReference type="SUPFAM" id="SSF49384">
    <property type="entry name" value="Carbohydrate-binding domain"/>
    <property type="match status" value="1"/>
</dbReference>
<dbReference type="GO" id="GO:0030203">
    <property type="term" value="P:glycosaminoglycan metabolic process"/>
    <property type="evidence" value="ECO:0007669"/>
    <property type="project" value="TreeGrafter"/>
</dbReference>
<evidence type="ECO:0000256" key="2">
    <source>
        <dbReference type="ARBA" id="ARBA00006285"/>
    </source>
</evidence>
<dbReference type="GO" id="GO:0030247">
    <property type="term" value="F:polysaccharide binding"/>
    <property type="evidence" value="ECO:0007669"/>
    <property type="project" value="InterPro"/>
</dbReference>
<dbReference type="EMBL" id="SWBP01000002">
    <property type="protein sequence ID" value="TKB99200.1"/>
    <property type="molecule type" value="Genomic_DNA"/>
</dbReference>